<evidence type="ECO:0000313" key="2">
    <source>
        <dbReference type="EMBL" id="EHY54818.1"/>
    </source>
</evidence>
<evidence type="ECO:0000259" key="1">
    <source>
        <dbReference type="Pfam" id="PF03061"/>
    </source>
</evidence>
<dbReference type="GeneID" id="20307621"/>
<dbReference type="SUPFAM" id="SSF54637">
    <property type="entry name" value="Thioesterase/thiol ester dehydrase-isomerase"/>
    <property type="match status" value="1"/>
</dbReference>
<dbReference type="Gene3D" id="3.10.129.10">
    <property type="entry name" value="Hotdog Thioesterase"/>
    <property type="match status" value="1"/>
</dbReference>
<sequence>MTIRHYGLDGGTDPSTAFLNVTYTRPVPAPGVIMATVNVVEIMRRKIKLRISILDGHGQLCVTAEMLVVTAIPRL</sequence>
<reference evidence="2" key="1">
    <citation type="submission" date="2011-07" db="EMBL/GenBank/DDBJ databases">
        <title>The Genome Sequence of Exophiala (Wangiella) dermatitidis NIH/UT8656.</title>
        <authorList>
            <consortium name="The Broad Institute Genome Sequencing Platform"/>
            <person name="Cuomo C."/>
            <person name="Wang Z."/>
            <person name="Hunicke-Smith S."/>
            <person name="Szanislo P.J."/>
            <person name="Earl A."/>
            <person name="Young S.K."/>
            <person name="Zeng Q."/>
            <person name="Gargeya S."/>
            <person name="Fitzgerald M."/>
            <person name="Haas B."/>
            <person name="Abouelleil A."/>
            <person name="Alvarado L."/>
            <person name="Arachchi H.M."/>
            <person name="Berlin A."/>
            <person name="Brown A."/>
            <person name="Chapman S.B."/>
            <person name="Chen Z."/>
            <person name="Dunbar C."/>
            <person name="Freedman E."/>
            <person name="Gearin G."/>
            <person name="Gellesch M."/>
            <person name="Goldberg J."/>
            <person name="Griggs A."/>
            <person name="Gujja S."/>
            <person name="Heiman D."/>
            <person name="Howarth C."/>
            <person name="Larson L."/>
            <person name="Lui A."/>
            <person name="MacDonald P.J.P."/>
            <person name="Montmayeur A."/>
            <person name="Murphy C."/>
            <person name="Neiman D."/>
            <person name="Pearson M."/>
            <person name="Priest M."/>
            <person name="Roberts A."/>
            <person name="Saif S."/>
            <person name="Shea T."/>
            <person name="Shenoy N."/>
            <person name="Sisk P."/>
            <person name="Stolte C."/>
            <person name="Sykes S."/>
            <person name="Wortman J."/>
            <person name="Nusbaum C."/>
            <person name="Birren B."/>
        </authorList>
    </citation>
    <scope>NUCLEOTIDE SEQUENCE</scope>
    <source>
        <strain evidence="2">NIH/UT8656</strain>
    </source>
</reference>
<proteinExistence type="predicted"/>
<dbReference type="HOGENOM" id="CLU_2671061_0_0_1"/>
<dbReference type="RefSeq" id="XP_009155280.1">
    <property type="nucleotide sequence ID" value="XM_009157032.1"/>
</dbReference>
<dbReference type="EMBL" id="JH226131">
    <property type="protein sequence ID" value="EHY54819.1"/>
    <property type="molecule type" value="Genomic_DNA"/>
</dbReference>
<dbReference type="InterPro" id="IPR029069">
    <property type="entry name" value="HotDog_dom_sf"/>
</dbReference>
<name>H6BRZ1_EXODN</name>
<dbReference type="Proteomes" id="UP000007304">
    <property type="component" value="Unassembled WGS sequence"/>
</dbReference>
<gene>
    <name evidence="2" type="ORF">HMPREF1120_02982</name>
</gene>
<protein>
    <recommendedName>
        <fullName evidence="1">Thioesterase domain-containing protein</fullName>
    </recommendedName>
</protein>
<feature type="domain" description="Thioesterase" evidence="1">
    <location>
        <begin position="3"/>
        <end position="61"/>
    </location>
</feature>
<dbReference type="AlphaFoldDB" id="H6BRZ1"/>
<dbReference type="EMBL" id="JH226131">
    <property type="protein sequence ID" value="EHY54818.1"/>
    <property type="molecule type" value="Genomic_DNA"/>
</dbReference>
<dbReference type="VEuPathDB" id="FungiDB:HMPREF1120_02982"/>
<dbReference type="InterPro" id="IPR006683">
    <property type="entry name" value="Thioestr_dom"/>
</dbReference>
<dbReference type="Pfam" id="PF03061">
    <property type="entry name" value="4HBT"/>
    <property type="match status" value="1"/>
</dbReference>
<accession>H6BRZ1</accession>
<evidence type="ECO:0000313" key="3">
    <source>
        <dbReference type="Proteomes" id="UP000007304"/>
    </source>
</evidence>
<keyword evidence="3" id="KW-1185">Reference proteome</keyword>
<dbReference type="RefSeq" id="XP_009155279.1">
    <property type="nucleotide sequence ID" value="XM_009157031.1"/>
</dbReference>
<organism evidence="2 3">
    <name type="scientific">Exophiala dermatitidis (strain ATCC 34100 / CBS 525.76 / NIH/UT8656)</name>
    <name type="common">Black yeast</name>
    <name type="synonym">Wangiella dermatitidis</name>
    <dbReference type="NCBI Taxonomy" id="858893"/>
    <lineage>
        <taxon>Eukaryota</taxon>
        <taxon>Fungi</taxon>
        <taxon>Dikarya</taxon>
        <taxon>Ascomycota</taxon>
        <taxon>Pezizomycotina</taxon>
        <taxon>Eurotiomycetes</taxon>
        <taxon>Chaetothyriomycetidae</taxon>
        <taxon>Chaetothyriales</taxon>
        <taxon>Herpotrichiellaceae</taxon>
        <taxon>Exophiala</taxon>
    </lineage>
</organism>